<name>A0A9P8LF12_9PEZI</name>
<evidence type="ECO:0000313" key="3">
    <source>
        <dbReference type="Proteomes" id="UP000750711"/>
    </source>
</evidence>
<proteinExistence type="predicted"/>
<accession>A0A9P8LF12</accession>
<dbReference type="Proteomes" id="UP000750711">
    <property type="component" value="Unassembled WGS sequence"/>
</dbReference>
<evidence type="ECO:0000313" key="2">
    <source>
        <dbReference type="EMBL" id="KAH0563042.1"/>
    </source>
</evidence>
<protein>
    <submittedName>
        <fullName evidence="2">Uncharacterized protein</fullName>
    </submittedName>
</protein>
<organism evidence="2 3">
    <name type="scientific">Trichoglossum hirsutum</name>
    <dbReference type="NCBI Taxonomy" id="265104"/>
    <lineage>
        <taxon>Eukaryota</taxon>
        <taxon>Fungi</taxon>
        <taxon>Dikarya</taxon>
        <taxon>Ascomycota</taxon>
        <taxon>Pezizomycotina</taxon>
        <taxon>Geoglossomycetes</taxon>
        <taxon>Geoglossales</taxon>
        <taxon>Geoglossaceae</taxon>
        <taxon>Trichoglossum</taxon>
    </lineage>
</organism>
<sequence>MAGNRKLTDFFRTTTATPKVSEKDDRVGDTIIVARNNGNDPKYSNDGTPGLPEGKPSHRGSVELSSGTASEGQVETSRTSSQSATTKYKPMVKKSKLIVRSSDSEDTDSDSSFGDLDDLLNPPKALAASAGGDRKASTRLPDRSSSVKRTRGQLHEQYPRTPSTTAPRYKFSMASLVMHAERDIASAADVARARVALGSECGHKGSLNYRDELSVRDSQMAEARDVTDDIHRELITSIISEKGEEGGFQKVIGAMKRTEALSRNKVWYFFEHGSSTARSSRMAFPMLRNVPTGHGDALTG</sequence>
<keyword evidence="3" id="KW-1185">Reference proteome</keyword>
<dbReference type="EMBL" id="JAGHQM010000262">
    <property type="protein sequence ID" value="KAH0563042.1"/>
    <property type="molecule type" value="Genomic_DNA"/>
</dbReference>
<dbReference type="AlphaFoldDB" id="A0A9P8LF12"/>
<feature type="compositionally biased region" description="Polar residues" evidence="1">
    <location>
        <begin position="63"/>
        <end position="86"/>
    </location>
</feature>
<evidence type="ECO:0000256" key="1">
    <source>
        <dbReference type="SAM" id="MobiDB-lite"/>
    </source>
</evidence>
<gene>
    <name evidence="2" type="ORF">GP486_002388</name>
</gene>
<reference evidence="2" key="1">
    <citation type="submission" date="2021-03" db="EMBL/GenBank/DDBJ databases">
        <title>Comparative genomics and phylogenomic investigation of the class Geoglossomycetes provide insights into ecological specialization and systematics.</title>
        <authorList>
            <person name="Melie T."/>
            <person name="Pirro S."/>
            <person name="Miller A.N."/>
            <person name="Quandt A."/>
        </authorList>
    </citation>
    <scope>NUCLEOTIDE SEQUENCE</scope>
    <source>
        <strain evidence="2">CAQ_001_2017</strain>
    </source>
</reference>
<comment type="caution">
    <text evidence="2">The sequence shown here is derived from an EMBL/GenBank/DDBJ whole genome shotgun (WGS) entry which is preliminary data.</text>
</comment>
<feature type="region of interest" description="Disordered" evidence="1">
    <location>
        <begin position="34"/>
        <end position="166"/>
    </location>
</feature>
<feature type="compositionally biased region" description="Basic and acidic residues" evidence="1">
    <location>
        <begin position="132"/>
        <end position="142"/>
    </location>
</feature>